<dbReference type="Proteomes" id="UP000185003">
    <property type="component" value="Unassembled WGS sequence"/>
</dbReference>
<reference evidence="2 3" key="1">
    <citation type="submission" date="2016-11" db="EMBL/GenBank/DDBJ databases">
        <authorList>
            <person name="Jaros S."/>
            <person name="Januszkiewicz K."/>
            <person name="Wedrychowicz H."/>
        </authorList>
    </citation>
    <scope>NUCLEOTIDE SEQUENCE [LARGE SCALE GENOMIC DNA]</scope>
    <source>
        <strain evidence="2 3">DSM 24787</strain>
    </source>
</reference>
<evidence type="ECO:0000313" key="3">
    <source>
        <dbReference type="Proteomes" id="UP000185003"/>
    </source>
</evidence>
<organism evidence="2 3">
    <name type="scientific">Chitinophaga niabensis</name>
    <dbReference type="NCBI Taxonomy" id="536979"/>
    <lineage>
        <taxon>Bacteria</taxon>
        <taxon>Pseudomonadati</taxon>
        <taxon>Bacteroidota</taxon>
        <taxon>Chitinophagia</taxon>
        <taxon>Chitinophagales</taxon>
        <taxon>Chitinophagaceae</taxon>
        <taxon>Chitinophaga</taxon>
    </lineage>
</organism>
<accession>A0A1N6J9I4</accession>
<keyword evidence="3" id="KW-1185">Reference proteome</keyword>
<evidence type="ECO:0000256" key="1">
    <source>
        <dbReference type="SAM" id="Phobius"/>
    </source>
</evidence>
<dbReference type="OrthoDB" id="677448at2"/>
<sequence>MHKGKDIVDELKEVAPSLEVLGDSPAYSVPSGYFETFPASLMAAIHAADNKQDVAEELSELSPLLASMPKQTPFTAPDGYFEGLGHEVTVRRNESQPGRIVTMGRRVKLFKRCLVAAAVAGVISIGAVMLSKSYKDNSLDRQLAQISDQEIIDFLQSNTDAFDNENIFTNVSLEEEAPSVLPEELSEAEIESYLEDNLLKELPLNQ</sequence>
<dbReference type="EMBL" id="FSRA01000002">
    <property type="protein sequence ID" value="SIO40829.1"/>
    <property type="molecule type" value="Genomic_DNA"/>
</dbReference>
<name>A0A1N6J9I4_9BACT</name>
<proteinExistence type="predicted"/>
<evidence type="ECO:0000313" key="2">
    <source>
        <dbReference type="EMBL" id="SIO40829.1"/>
    </source>
</evidence>
<dbReference type="AlphaFoldDB" id="A0A1N6J9I4"/>
<dbReference type="RefSeq" id="WP_074240964.1">
    <property type="nucleotide sequence ID" value="NZ_FSRA01000002.1"/>
</dbReference>
<protein>
    <recommendedName>
        <fullName evidence="4">Transmembrane protein</fullName>
    </recommendedName>
</protein>
<dbReference type="STRING" id="536979.SAMN04488055_3764"/>
<feature type="transmembrane region" description="Helical" evidence="1">
    <location>
        <begin position="109"/>
        <end position="130"/>
    </location>
</feature>
<evidence type="ECO:0008006" key="4">
    <source>
        <dbReference type="Google" id="ProtNLM"/>
    </source>
</evidence>
<gene>
    <name evidence="2" type="ORF">SAMN04488055_3764</name>
</gene>
<keyword evidence="1" id="KW-1133">Transmembrane helix</keyword>
<keyword evidence="1" id="KW-0472">Membrane</keyword>
<keyword evidence="1" id="KW-0812">Transmembrane</keyword>